<keyword evidence="3" id="KW-1185">Reference proteome</keyword>
<evidence type="ECO:0000313" key="2">
    <source>
        <dbReference type="EMBL" id="MCL7025650.1"/>
    </source>
</evidence>
<dbReference type="PANTHER" id="PTHR33674:SF8">
    <property type="entry name" value="OS01G0833400 PROTEIN"/>
    <property type="match status" value="1"/>
</dbReference>
<evidence type="ECO:0000313" key="3">
    <source>
        <dbReference type="Proteomes" id="UP001177140"/>
    </source>
</evidence>
<organism evidence="2 3">
    <name type="scientific">Papaver nudicaule</name>
    <name type="common">Iceland poppy</name>
    <dbReference type="NCBI Taxonomy" id="74823"/>
    <lineage>
        <taxon>Eukaryota</taxon>
        <taxon>Viridiplantae</taxon>
        <taxon>Streptophyta</taxon>
        <taxon>Embryophyta</taxon>
        <taxon>Tracheophyta</taxon>
        <taxon>Spermatophyta</taxon>
        <taxon>Magnoliopsida</taxon>
        <taxon>Ranunculales</taxon>
        <taxon>Papaveraceae</taxon>
        <taxon>Papaveroideae</taxon>
        <taxon>Papaver</taxon>
    </lineage>
</organism>
<gene>
    <name evidence="2" type="ORF">MKW94_013267</name>
</gene>
<comment type="caution">
    <text evidence="2">The sequence shown here is derived from an EMBL/GenBank/DDBJ whole genome shotgun (WGS) entry which is preliminary data.</text>
</comment>
<protein>
    <submittedName>
        <fullName evidence="2">Uncharacterized protein</fullName>
    </submittedName>
</protein>
<dbReference type="AlphaFoldDB" id="A0AA41RYZ7"/>
<dbReference type="Pfam" id="PF24046">
    <property type="entry name" value="At4g08330"/>
    <property type="match status" value="1"/>
</dbReference>
<feature type="region of interest" description="Disordered" evidence="1">
    <location>
        <begin position="105"/>
        <end position="159"/>
    </location>
</feature>
<dbReference type="InterPro" id="IPR045282">
    <property type="entry name" value="At4g08330-like"/>
</dbReference>
<reference evidence="2" key="1">
    <citation type="submission" date="2022-03" db="EMBL/GenBank/DDBJ databases">
        <title>A functionally conserved STORR gene fusion in Papaver species that diverged 16.8 million years ago.</title>
        <authorList>
            <person name="Catania T."/>
        </authorList>
    </citation>
    <scope>NUCLEOTIDE SEQUENCE</scope>
    <source>
        <strain evidence="2">S-191538</strain>
    </source>
</reference>
<sequence length="159" mass="17771">MYLQDRYGSSKQDFSSQSDVNYRCGSCGYELNLRSSDRNTSTIGSQYGKSMKRGIISFFSIDESRFTQMDEFTCVPDFISQNSLGLLKRRTKFLCRKCGNHVGNAYEERTPRNHQESDSSDSGSGSGSGPATSVRKKYNVKIRALQPSSEEETGTPLVL</sequence>
<dbReference type="PANTHER" id="PTHR33674">
    <property type="entry name" value="METHIONINE-S-OXIDE REDUCTASE"/>
    <property type="match status" value="1"/>
</dbReference>
<dbReference type="EMBL" id="JAJJMA010047573">
    <property type="protein sequence ID" value="MCL7025650.1"/>
    <property type="molecule type" value="Genomic_DNA"/>
</dbReference>
<proteinExistence type="predicted"/>
<accession>A0AA41RYZ7</accession>
<name>A0AA41RYZ7_PAPNU</name>
<evidence type="ECO:0000256" key="1">
    <source>
        <dbReference type="SAM" id="MobiDB-lite"/>
    </source>
</evidence>
<dbReference type="Proteomes" id="UP001177140">
    <property type="component" value="Unassembled WGS sequence"/>
</dbReference>
<feature type="compositionally biased region" description="Basic and acidic residues" evidence="1">
    <location>
        <begin position="106"/>
        <end position="117"/>
    </location>
</feature>